<sequence>MSGDLTIRGIKIAHERLSLALRDNSQVEVRVAEDATVDLTLVQLIEAARREKRDAGGDLTFATPAPQPLLDVLTRGGFLEAAESRRFWLGAGE</sequence>
<evidence type="ECO:0000313" key="2">
    <source>
        <dbReference type="EMBL" id="MFD1192630.1"/>
    </source>
</evidence>
<dbReference type="InterPro" id="IPR002645">
    <property type="entry name" value="STAS_dom"/>
</dbReference>
<protein>
    <recommendedName>
        <fullName evidence="1">STAS domain-containing protein</fullName>
    </recommendedName>
</protein>
<name>A0ABW3T6D9_9CAUL</name>
<organism evidence="2 3">
    <name type="scientific">Phenylobacterium conjunctum</name>
    <dbReference type="NCBI Taxonomy" id="1298959"/>
    <lineage>
        <taxon>Bacteria</taxon>
        <taxon>Pseudomonadati</taxon>
        <taxon>Pseudomonadota</taxon>
        <taxon>Alphaproteobacteria</taxon>
        <taxon>Caulobacterales</taxon>
        <taxon>Caulobacteraceae</taxon>
        <taxon>Phenylobacterium</taxon>
    </lineage>
</organism>
<feature type="domain" description="STAS" evidence="1">
    <location>
        <begin position="1"/>
        <end position="93"/>
    </location>
</feature>
<reference evidence="3" key="1">
    <citation type="journal article" date="2019" name="Int. J. Syst. Evol. Microbiol.">
        <title>The Global Catalogue of Microorganisms (GCM) 10K type strain sequencing project: providing services to taxonomists for standard genome sequencing and annotation.</title>
        <authorList>
            <consortium name="The Broad Institute Genomics Platform"/>
            <consortium name="The Broad Institute Genome Sequencing Center for Infectious Disease"/>
            <person name="Wu L."/>
            <person name="Ma J."/>
        </authorList>
    </citation>
    <scope>NUCLEOTIDE SEQUENCE [LARGE SCALE GENOMIC DNA]</scope>
    <source>
        <strain evidence="3">CCUG 55074</strain>
    </source>
</reference>
<evidence type="ECO:0000259" key="1">
    <source>
        <dbReference type="PROSITE" id="PS50801"/>
    </source>
</evidence>
<dbReference type="RefSeq" id="WP_377354655.1">
    <property type="nucleotide sequence ID" value="NZ_JBHTLQ010000068.1"/>
</dbReference>
<gene>
    <name evidence="2" type="ORF">ACFQ27_18715</name>
</gene>
<dbReference type="PROSITE" id="PS50801">
    <property type="entry name" value="STAS"/>
    <property type="match status" value="1"/>
</dbReference>
<dbReference type="EMBL" id="JBHTLQ010000068">
    <property type="protein sequence ID" value="MFD1192630.1"/>
    <property type="molecule type" value="Genomic_DNA"/>
</dbReference>
<accession>A0ABW3T6D9</accession>
<proteinExistence type="predicted"/>
<keyword evidence="3" id="KW-1185">Reference proteome</keyword>
<dbReference type="Proteomes" id="UP001597216">
    <property type="component" value="Unassembled WGS sequence"/>
</dbReference>
<evidence type="ECO:0000313" key="3">
    <source>
        <dbReference type="Proteomes" id="UP001597216"/>
    </source>
</evidence>
<comment type="caution">
    <text evidence="2">The sequence shown here is derived from an EMBL/GenBank/DDBJ whole genome shotgun (WGS) entry which is preliminary data.</text>
</comment>